<sequence length="55" mass="6008">MSFVDKVKDFLGKHDAQVDQGIDKAGGAAKQKFQGHDQHIDTAVNKAKDATRPQD</sequence>
<dbReference type="OrthoDB" id="4843846at2"/>
<protein>
    <submittedName>
        <fullName evidence="2">MT0933-like antitoxin protein</fullName>
    </submittedName>
</protein>
<name>A0A1N7H9V3_9NOCA</name>
<feature type="region of interest" description="Disordered" evidence="1">
    <location>
        <begin position="26"/>
        <end position="55"/>
    </location>
</feature>
<keyword evidence="3" id="KW-1185">Reference proteome</keyword>
<dbReference type="AlphaFoldDB" id="A0A1N7H9V3"/>
<dbReference type="RefSeq" id="WP_076482583.1">
    <property type="nucleotide sequence ID" value="NZ_FTNT01000013.1"/>
</dbReference>
<proteinExistence type="predicted"/>
<evidence type="ECO:0000256" key="1">
    <source>
        <dbReference type="SAM" id="MobiDB-lite"/>
    </source>
</evidence>
<accession>A0A1N7H9V3</accession>
<dbReference type="EMBL" id="FTNT01000013">
    <property type="protein sequence ID" value="SIS21636.1"/>
    <property type="molecule type" value="Genomic_DNA"/>
</dbReference>
<reference evidence="2 3" key="1">
    <citation type="submission" date="2017-01" db="EMBL/GenBank/DDBJ databases">
        <authorList>
            <person name="Mah S.A."/>
            <person name="Swanson W.J."/>
            <person name="Moy G.W."/>
            <person name="Vacquier V.D."/>
        </authorList>
    </citation>
    <scope>NUCLEOTIDE SEQUENCE [LARGE SCALE GENOMIC DNA]</scope>
    <source>
        <strain evidence="2 3">CPCC 203464</strain>
    </source>
</reference>
<gene>
    <name evidence="2" type="ORF">SAMN05445060_3795</name>
</gene>
<evidence type="ECO:0000313" key="3">
    <source>
        <dbReference type="Proteomes" id="UP000186218"/>
    </source>
</evidence>
<evidence type="ECO:0000313" key="2">
    <source>
        <dbReference type="EMBL" id="SIS21636.1"/>
    </source>
</evidence>
<feature type="compositionally biased region" description="Basic and acidic residues" evidence="1">
    <location>
        <begin position="34"/>
        <end position="55"/>
    </location>
</feature>
<organism evidence="2 3">
    <name type="scientific">Williamsia sterculiae</name>
    <dbReference type="NCBI Taxonomy" id="1344003"/>
    <lineage>
        <taxon>Bacteria</taxon>
        <taxon>Bacillati</taxon>
        <taxon>Actinomycetota</taxon>
        <taxon>Actinomycetes</taxon>
        <taxon>Mycobacteriales</taxon>
        <taxon>Nocardiaceae</taxon>
        <taxon>Williamsia</taxon>
    </lineage>
</organism>
<dbReference type="STRING" id="1344003.SAMN05445060_3795"/>
<dbReference type="Pfam" id="PF14013">
    <property type="entry name" value="MT0933_antitox"/>
    <property type="match status" value="1"/>
</dbReference>
<dbReference type="InterPro" id="IPR028037">
    <property type="entry name" value="Antitoxin_Rv0909/MT0933"/>
</dbReference>
<dbReference type="Proteomes" id="UP000186218">
    <property type="component" value="Unassembled WGS sequence"/>
</dbReference>